<feature type="domain" description="Galactosyltransferase C-terminal" evidence="11">
    <location>
        <begin position="32"/>
        <end position="108"/>
    </location>
</feature>
<name>A0A8B6EX30_MYTGA</name>
<dbReference type="Proteomes" id="UP000596742">
    <property type="component" value="Unassembled WGS sequence"/>
</dbReference>
<evidence type="ECO:0000313" key="13">
    <source>
        <dbReference type="EMBL" id="VDI41407.1"/>
    </source>
</evidence>
<keyword evidence="4 13" id="KW-0328">Glycosyltransferase</keyword>
<keyword evidence="8" id="KW-1133">Transmembrane helix</keyword>
<dbReference type="GO" id="GO:0006688">
    <property type="term" value="P:glycosphingolipid biosynthetic process"/>
    <property type="evidence" value="ECO:0007669"/>
    <property type="project" value="TreeGrafter"/>
</dbReference>
<comment type="similarity">
    <text evidence="3">Belongs to the glycosyltransferase 7 family.</text>
</comment>
<dbReference type="Pfam" id="PF02709">
    <property type="entry name" value="Glyco_transf_7C"/>
    <property type="match status" value="2"/>
</dbReference>
<dbReference type="GO" id="GO:0033842">
    <property type="term" value="F:N-acetyl-beta-glucosaminyl-derivative 4-beta-N-acetylgalactosaminyltransferase activity"/>
    <property type="evidence" value="ECO:0007669"/>
    <property type="project" value="TreeGrafter"/>
</dbReference>
<feature type="domain" description="Galactosyltransferase N-terminal" evidence="12">
    <location>
        <begin position="188"/>
        <end position="295"/>
    </location>
</feature>
<dbReference type="PRINTS" id="PR02050">
    <property type="entry name" value="B14GALTRFASE"/>
</dbReference>
<dbReference type="Gene3D" id="3.90.550.10">
    <property type="entry name" value="Spore Coat Polysaccharide Biosynthesis Protein SpsA, Chain A"/>
    <property type="match status" value="2"/>
</dbReference>
<dbReference type="PANTHER" id="PTHR19300">
    <property type="entry name" value="BETA-1,4-GALACTOSYLTRANSFERASE"/>
    <property type="match status" value="1"/>
</dbReference>
<dbReference type="EC" id="2.4.1.22" evidence="13"/>
<feature type="domain" description="Galactosyltransferase N-terminal" evidence="12">
    <location>
        <begin position="1"/>
        <end position="28"/>
    </location>
</feature>
<evidence type="ECO:0000256" key="1">
    <source>
        <dbReference type="ARBA" id="ARBA00004606"/>
    </source>
</evidence>
<gene>
    <name evidence="13" type="ORF">MGAL_10B044209</name>
</gene>
<dbReference type="SUPFAM" id="SSF53448">
    <property type="entry name" value="Nucleotide-diphospho-sugar transferases"/>
    <property type="match status" value="2"/>
</dbReference>
<sequence length="613" mass="71446">MKIHDYQCFAFHDVDLIPENDKNIYNCPKQPRHMSVAVDKFKYRLPYTAIFGGVSSLTKEQFQKVNGFPNRYFGWGGEDDDMWNRIHNAGYKVIRYAMDIARYKMIKHGTETGNKANPGRFKMLKDSKKRKRSYGDMSVVKYSLEHKTDNSTWPWRINSTGLNVYIIDEIDNLHRWQFSGKNRYTFDKLYHWVQNGGRGKPSTCYPRHRVAIIIPYRNRESHLRTFLYNIHPILNRQELDYGIYVVEQNGGSKFNRAMLMNIGYAEAMKIHDYQCFVFHDVDLIPENDKNIYNCPKQPRHMSVAVDKFKYRLPYNSIFGGVSSLTKEQFQKVNGFPNRYFGWGCEDDDMWRRIKNAGYKVIRYAREIARYKMIKHGTDTGNKANPGRFKMLKDSKKYFKTDGINSLKYKVLKIEFNHLYTRVVVDIDEKEVMAETYINLCGHEANALMHSEIFQNLTLSSGQSLEDFYCQIYEKGKLLAKPEHEMLSKFISGLPDQMSFFVRAGMPPDMQNALASAKMTEAYGYRKHDDSVNAAGFFKNKSRDNRRTADDRNSGLSDLREQIRELSEFVNAQKEMKYDKISPDLESPAAASSEISEMKDQIQTLTSLLSGMNV</sequence>
<evidence type="ECO:0000259" key="12">
    <source>
        <dbReference type="Pfam" id="PF13733"/>
    </source>
</evidence>
<organism evidence="13 14">
    <name type="scientific">Mytilus galloprovincialis</name>
    <name type="common">Mediterranean mussel</name>
    <dbReference type="NCBI Taxonomy" id="29158"/>
    <lineage>
        <taxon>Eukaryota</taxon>
        <taxon>Metazoa</taxon>
        <taxon>Spiralia</taxon>
        <taxon>Lophotrochozoa</taxon>
        <taxon>Mollusca</taxon>
        <taxon>Bivalvia</taxon>
        <taxon>Autobranchia</taxon>
        <taxon>Pteriomorphia</taxon>
        <taxon>Mytilida</taxon>
        <taxon>Mytiloidea</taxon>
        <taxon>Mytilidae</taxon>
        <taxon>Mytilinae</taxon>
        <taxon>Mytilus</taxon>
    </lineage>
</organism>
<comment type="caution">
    <text evidence="13">The sequence shown here is derived from an EMBL/GenBank/DDBJ whole genome shotgun (WGS) entry which is preliminary data.</text>
</comment>
<evidence type="ECO:0000256" key="10">
    <source>
        <dbReference type="ARBA" id="ARBA00023180"/>
    </source>
</evidence>
<protein>
    <submittedName>
        <fullName evidence="13">Beta-1,4-galactosyltransferase 1</fullName>
        <ecNumber evidence="13">2.4.1.22</ecNumber>
    </submittedName>
</protein>
<dbReference type="GO" id="GO:0004461">
    <property type="term" value="F:lactose synthase activity"/>
    <property type="evidence" value="ECO:0007669"/>
    <property type="project" value="UniProtKB-EC"/>
</dbReference>
<evidence type="ECO:0000256" key="6">
    <source>
        <dbReference type="ARBA" id="ARBA00022692"/>
    </source>
</evidence>
<evidence type="ECO:0000256" key="3">
    <source>
        <dbReference type="ARBA" id="ARBA00005735"/>
    </source>
</evidence>
<keyword evidence="10" id="KW-0325">Glycoprotein</keyword>
<evidence type="ECO:0000256" key="8">
    <source>
        <dbReference type="ARBA" id="ARBA00022989"/>
    </source>
</evidence>
<keyword evidence="6" id="KW-0812">Transmembrane</keyword>
<keyword evidence="7" id="KW-0735">Signal-anchor</keyword>
<evidence type="ECO:0000256" key="7">
    <source>
        <dbReference type="ARBA" id="ARBA00022968"/>
    </source>
</evidence>
<evidence type="ECO:0000259" key="11">
    <source>
        <dbReference type="Pfam" id="PF02709"/>
    </source>
</evidence>
<dbReference type="AlphaFoldDB" id="A0A8B6EX30"/>
<proteinExistence type="inferred from homology"/>
<dbReference type="PANTHER" id="PTHR19300:SF57">
    <property type="entry name" value="BETA-1,4-N-ACETYLGALACTOSAMINYLTRANSFERASE"/>
    <property type="match status" value="1"/>
</dbReference>
<keyword evidence="14" id="KW-1185">Reference proteome</keyword>
<dbReference type="InterPro" id="IPR027791">
    <property type="entry name" value="Galactosyl_T_C"/>
</dbReference>
<comment type="subcellular location">
    <subcellularLocation>
        <location evidence="1">Membrane</location>
        <topology evidence="1">Single-pass type II membrane protein</topology>
    </subcellularLocation>
</comment>
<dbReference type="GO" id="GO:0005975">
    <property type="term" value="P:carbohydrate metabolic process"/>
    <property type="evidence" value="ECO:0007669"/>
    <property type="project" value="InterPro"/>
</dbReference>
<dbReference type="InterPro" id="IPR029044">
    <property type="entry name" value="Nucleotide-diphossugar_trans"/>
</dbReference>
<dbReference type="CDD" id="cd00899">
    <property type="entry name" value="b4GalT"/>
    <property type="match status" value="1"/>
</dbReference>
<dbReference type="GO" id="GO:0005794">
    <property type="term" value="C:Golgi apparatus"/>
    <property type="evidence" value="ECO:0007669"/>
    <property type="project" value="TreeGrafter"/>
</dbReference>
<evidence type="ECO:0000256" key="4">
    <source>
        <dbReference type="ARBA" id="ARBA00022676"/>
    </source>
</evidence>
<dbReference type="GO" id="GO:0016020">
    <property type="term" value="C:membrane"/>
    <property type="evidence" value="ECO:0007669"/>
    <property type="project" value="UniProtKB-SubCell"/>
</dbReference>
<dbReference type="UniPathway" id="UPA00378"/>
<keyword evidence="9" id="KW-0472">Membrane</keyword>
<dbReference type="EMBL" id="UYJE01005897">
    <property type="protein sequence ID" value="VDI41407.1"/>
    <property type="molecule type" value="Genomic_DNA"/>
</dbReference>
<comment type="pathway">
    <text evidence="2">Protein modification; protein glycosylation.</text>
</comment>
<evidence type="ECO:0000256" key="9">
    <source>
        <dbReference type="ARBA" id="ARBA00023136"/>
    </source>
</evidence>
<evidence type="ECO:0000313" key="14">
    <source>
        <dbReference type="Proteomes" id="UP000596742"/>
    </source>
</evidence>
<evidence type="ECO:0000256" key="5">
    <source>
        <dbReference type="ARBA" id="ARBA00022679"/>
    </source>
</evidence>
<dbReference type="Pfam" id="PF13733">
    <property type="entry name" value="Glyco_transf_7N"/>
    <property type="match status" value="2"/>
</dbReference>
<keyword evidence="5 13" id="KW-0808">Transferase</keyword>
<dbReference type="InterPro" id="IPR027995">
    <property type="entry name" value="Galactosyl_T_N"/>
</dbReference>
<dbReference type="InterPro" id="IPR003859">
    <property type="entry name" value="Galactosyl_T"/>
</dbReference>
<accession>A0A8B6EX30</accession>
<evidence type="ECO:0000256" key="2">
    <source>
        <dbReference type="ARBA" id="ARBA00004922"/>
    </source>
</evidence>
<reference evidence="13" key="1">
    <citation type="submission" date="2018-11" db="EMBL/GenBank/DDBJ databases">
        <authorList>
            <person name="Alioto T."/>
            <person name="Alioto T."/>
        </authorList>
    </citation>
    <scope>NUCLEOTIDE SEQUENCE</scope>
</reference>
<feature type="domain" description="Galactosyltransferase C-terminal" evidence="11">
    <location>
        <begin position="299"/>
        <end position="375"/>
    </location>
</feature>
<dbReference type="OrthoDB" id="10016069at2759"/>